<proteinExistence type="predicted"/>
<evidence type="ECO:0000313" key="9">
    <source>
        <dbReference type="Proteomes" id="UP000013827"/>
    </source>
</evidence>
<feature type="transmembrane region" description="Helical" evidence="6">
    <location>
        <begin position="197"/>
        <end position="217"/>
    </location>
</feature>
<sequence length="613" mass="65885">MCDVEDVLAGCDLTEIAEQYESGACCRSDVDYGYGFTCFVPILMMLLFSEGNAWAGFRGFFDTALSAAIDGYSQIFVFVFLMQMIALADLMSKGIKDSFMCQFFTWLFGFVIFFDDYANTQVVGACMLSVAQKMRVSKEKLAFTVDCTAAPVASLLLVSTWIAYELQQIGDALALTTPPYTSATATDVFLKSVPYRFYSWFMLFFVVIMAISGRDWGPMYFAELKARKEGWEENKLVATGPSDSIEPVKAKAGIPKGRWWNGAIVPVLFLATILPFLEYSGDELDAMEGKADAAADPNVTWSGDFVDIIGNADSWAVLSWVGGLGVIAVTLLYFVQWIPVPEGDDSWVGKKVGKVPLMWPAEVIKAGCHQMGSLFEVVWILIFAKSIAKLSEELGMPDYLGCALKGTDPAIVPAITFVLAWLCSLGTGTSWRVLGAGTMAVMFPISIPLAINLSRDEGIEDGSDEGLNILYTTAAAVLGGSVWGDHSSIVSDTTCLAAAACQCSVFDHFKTQIPYSMFCGLSALLLGFLPTAYGMPAGLGIFFALSVAPAISIAISYIPGFGGAVPTYSPTSGEIGTGIWGIKASVMSYCKTAPDPKVDAKAEARVTEASEAA</sequence>
<evidence type="ECO:0000256" key="2">
    <source>
        <dbReference type="ARBA" id="ARBA00022475"/>
    </source>
</evidence>
<feature type="transmembrane region" description="Helical" evidence="6">
    <location>
        <begin position="515"/>
        <end position="533"/>
    </location>
</feature>
<feature type="transmembrane region" description="Helical" evidence="6">
    <location>
        <begin position="143"/>
        <end position="164"/>
    </location>
</feature>
<feature type="transmembrane region" description="Helical" evidence="6">
    <location>
        <begin position="539"/>
        <end position="558"/>
    </location>
</feature>
<feature type="transmembrane region" description="Helical" evidence="6">
    <location>
        <begin position="315"/>
        <end position="335"/>
    </location>
</feature>
<keyword evidence="9" id="KW-1185">Reference proteome</keyword>
<dbReference type="Pfam" id="PF03553">
    <property type="entry name" value="Na_H_antiporter"/>
    <property type="match status" value="1"/>
</dbReference>
<dbReference type="RefSeq" id="XP_005791229.1">
    <property type="nucleotide sequence ID" value="XM_005791172.1"/>
</dbReference>
<feature type="transmembrane region" description="Helical" evidence="6">
    <location>
        <begin position="106"/>
        <end position="131"/>
    </location>
</feature>
<dbReference type="Proteomes" id="UP000013827">
    <property type="component" value="Unassembled WGS sequence"/>
</dbReference>
<comment type="subcellular location">
    <subcellularLocation>
        <location evidence="1">Cell membrane</location>
        <topology evidence="1">Multi-pass membrane protein</topology>
    </subcellularLocation>
</comment>
<keyword evidence="3 6" id="KW-0812">Transmembrane</keyword>
<dbReference type="EnsemblProtists" id="EOD05130">
    <property type="protein sequence ID" value="EOD05130"/>
    <property type="gene ID" value="EMIHUDRAFT_107356"/>
</dbReference>
<keyword evidence="4 6" id="KW-1133">Transmembrane helix</keyword>
<protein>
    <recommendedName>
        <fullName evidence="7">Na+/H+ antiporter NhaC-like C-terminal domain-containing protein</fullName>
    </recommendedName>
</protein>
<dbReference type="PANTHER" id="PTHR43478">
    <property type="entry name" value="NA+/H+ ANTIPORTER-RELATED"/>
    <property type="match status" value="1"/>
</dbReference>
<dbReference type="EnsemblProtists" id="EOD38800">
    <property type="protein sequence ID" value="EOD38800"/>
    <property type="gene ID" value="EMIHUDRAFT_109217"/>
</dbReference>
<evidence type="ECO:0000256" key="4">
    <source>
        <dbReference type="ARBA" id="ARBA00022989"/>
    </source>
</evidence>
<dbReference type="PaxDb" id="2903-EOD05130"/>
<accession>A0A0D3I1J5</accession>
<dbReference type="GeneID" id="17284071"/>
<evidence type="ECO:0000256" key="6">
    <source>
        <dbReference type="SAM" id="Phobius"/>
    </source>
</evidence>
<dbReference type="eggNOG" id="ENOG502QWQB">
    <property type="taxonomic scope" value="Eukaryota"/>
</dbReference>
<feature type="transmembrane region" description="Helical" evidence="6">
    <location>
        <begin position="32"/>
        <end position="48"/>
    </location>
</feature>
<dbReference type="KEGG" id="ehx:EMIHUDRAFT_109217"/>
<dbReference type="STRING" id="2903.R1CS53"/>
<keyword evidence="2" id="KW-1003">Cell membrane</keyword>
<dbReference type="GeneID" id="17251257"/>
<evidence type="ECO:0000313" key="8">
    <source>
        <dbReference type="EnsemblProtists" id="EOD05130"/>
    </source>
</evidence>
<reference evidence="9" key="1">
    <citation type="journal article" date="2013" name="Nature">
        <title>Pan genome of the phytoplankton Emiliania underpins its global distribution.</title>
        <authorList>
            <person name="Read B.A."/>
            <person name="Kegel J."/>
            <person name="Klute M.J."/>
            <person name="Kuo A."/>
            <person name="Lefebvre S.C."/>
            <person name="Maumus F."/>
            <person name="Mayer C."/>
            <person name="Miller J."/>
            <person name="Monier A."/>
            <person name="Salamov A."/>
            <person name="Young J."/>
            <person name="Aguilar M."/>
            <person name="Claverie J.M."/>
            <person name="Frickenhaus S."/>
            <person name="Gonzalez K."/>
            <person name="Herman E.K."/>
            <person name="Lin Y.C."/>
            <person name="Napier J."/>
            <person name="Ogata H."/>
            <person name="Sarno A.F."/>
            <person name="Shmutz J."/>
            <person name="Schroeder D."/>
            <person name="de Vargas C."/>
            <person name="Verret F."/>
            <person name="von Dassow P."/>
            <person name="Valentin K."/>
            <person name="Van de Peer Y."/>
            <person name="Wheeler G."/>
            <person name="Dacks J.B."/>
            <person name="Delwiche C.F."/>
            <person name="Dyhrman S.T."/>
            <person name="Glockner G."/>
            <person name="John U."/>
            <person name="Richards T."/>
            <person name="Worden A.Z."/>
            <person name="Zhang X."/>
            <person name="Grigoriev I.V."/>
            <person name="Allen A.E."/>
            <person name="Bidle K."/>
            <person name="Borodovsky M."/>
            <person name="Bowler C."/>
            <person name="Brownlee C."/>
            <person name="Cock J.M."/>
            <person name="Elias M."/>
            <person name="Gladyshev V.N."/>
            <person name="Groth M."/>
            <person name="Guda C."/>
            <person name="Hadaegh A."/>
            <person name="Iglesias-Rodriguez M.D."/>
            <person name="Jenkins J."/>
            <person name="Jones B.M."/>
            <person name="Lawson T."/>
            <person name="Leese F."/>
            <person name="Lindquist E."/>
            <person name="Lobanov A."/>
            <person name="Lomsadze A."/>
            <person name="Malik S.B."/>
            <person name="Marsh M.E."/>
            <person name="Mackinder L."/>
            <person name="Mock T."/>
            <person name="Mueller-Roeber B."/>
            <person name="Pagarete A."/>
            <person name="Parker M."/>
            <person name="Probert I."/>
            <person name="Quesneville H."/>
            <person name="Raines C."/>
            <person name="Rensing S.A."/>
            <person name="Riano-Pachon D.M."/>
            <person name="Richier S."/>
            <person name="Rokitta S."/>
            <person name="Shiraiwa Y."/>
            <person name="Soanes D.M."/>
            <person name="van der Giezen M."/>
            <person name="Wahlund T.M."/>
            <person name="Williams B."/>
            <person name="Wilson W."/>
            <person name="Wolfe G."/>
            <person name="Wurch L.L."/>
        </authorList>
    </citation>
    <scope>NUCLEOTIDE SEQUENCE</scope>
</reference>
<feature type="domain" description="Na+/H+ antiporter NhaC-like C-terminal" evidence="7">
    <location>
        <begin position="371"/>
        <end position="528"/>
    </location>
</feature>
<dbReference type="RefSeq" id="XP_005757559.1">
    <property type="nucleotide sequence ID" value="XM_005757502.1"/>
</dbReference>
<name>A0A0D3I1J5_EMIH1</name>
<reference evidence="8" key="2">
    <citation type="submission" date="2024-10" db="UniProtKB">
        <authorList>
            <consortium name="EnsemblProtists"/>
        </authorList>
    </citation>
    <scope>IDENTIFICATION</scope>
</reference>
<keyword evidence="5 6" id="KW-0472">Membrane</keyword>
<dbReference type="KEGG" id="ehx:EMIHUDRAFT_107356"/>
<dbReference type="InterPro" id="IPR018461">
    <property type="entry name" value="Na/H_Antiport_NhaC-like_C"/>
</dbReference>
<dbReference type="AlphaFoldDB" id="A0A0D3I1J5"/>
<evidence type="ECO:0000256" key="5">
    <source>
        <dbReference type="ARBA" id="ARBA00023136"/>
    </source>
</evidence>
<evidence type="ECO:0000256" key="1">
    <source>
        <dbReference type="ARBA" id="ARBA00004651"/>
    </source>
</evidence>
<dbReference type="GO" id="GO:0005886">
    <property type="term" value="C:plasma membrane"/>
    <property type="evidence" value="ECO:0007669"/>
    <property type="project" value="UniProtKB-SubCell"/>
</dbReference>
<evidence type="ECO:0000259" key="7">
    <source>
        <dbReference type="Pfam" id="PF03553"/>
    </source>
</evidence>
<dbReference type="HOGENOM" id="CLU_018751_0_1_1"/>
<dbReference type="OMA" id="TWNMSIV"/>
<feature type="transmembrane region" description="Helical" evidence="6">
    <location>
        <begin position="60"/>
        <end position="86"/>
    </location>
</feature>
<dbReference type="PANTHER" id="PTHR43478:SF1">
    <property type="entry name" value="NA+_H+ ANTIPORTER NHAC-LIKE C-TERMINAL DOMAIN-CONTAINING PROTEIN"/>
    <property type="match status" value="1"/>
</dbReference>
<organism evidence="8 9">
    <name type="scientific">Emiliania huxleyi (strain CCMP1516)</name>
    <dbReference type="NCBI Taxonomy" id="280463"/>
    <lineage>
        <taxon>Eukaryota</taxon>
        <taxon>Haptista</taxon>
        <taxon>Haptophyta</taxon>
        <taxon>Prymnesiophyceae</taxon>
        <taxon>Isochrysidales</taxon>
        <taxon>Noelaerhabdaceae</taxon>
        <taxon>Emiliania</taxon>
    </lineage>
</organism>
<evidence type="ECO:0000256" key="3">
    <source>
        <dbReference type="ARBA" id="ARBA00022692"/>
    </source>
</evidence>